<organism evidence="2 3">
    <name type="scientific">Emticicia oligotrophica (strain DSM 17448 / CIP 109782 / MTCC 6937 / GPTSA100-15)</name>
    <dbReference type="NCBI Taxonomy" id="929562"/>
    <lineage>
        <taxon>Bacteria</taxon>
        <taxon>Pseudomonadati</taxon>
        <taxon>Bacteroidota</taxon>
        <taxon>Cytophagia</taxon>
        <taxon>Cytophagales</taxon>
        <taxon>Leadbetterellaceae</taxon>
        <taxon>Emticicia</taxon>
    </lineage>
</organism>
<dbReference type="InterPro" id="IPR013766">
    <property type="entry name" value="Thioredoxin_domain"/>
</dbReference>
<dbReference type="SUPFAM" id="SSF52833">
    <property type="entry name" value="Thioredoxin-like"/>
    <property type="match status" value="1"/>
</dbReference>
<dbReference type="PANTHER" id="PTHR42852:SF13">
    <property type="entry name" value="PROTEIN DIPZ"/>
    <property type="match status" value="1"/>
</dbReference>
<dbReference type="Proteomes" id="UP000002875">
    <property type="component" value="Chromosome"/>
</dbReference>
<dbReference type="EMBL" id="CP002961">
    <property type="protein sequence ID" value="AFK02800.1"/>
    <property type="molecule type" value="Genomic_DNA"/>
</dbReference>
<dbReference type="InterPro" id="IPR050553">
    <property type="entry name" value="Thioredoxin_ResA/DsbE_sf"/>
</dbReference>
<accession>A0ABM5N027</accession>
<keyword evidence="3" id="KW-1185">Reference proteome</keyword>
<dbReference type="Pfam" id="PF00578">
    <property type="entry name" value="AhpC-TSA"/>
    <property type="match status" value="1"/>
</dbReference>
<protein>
    <submittedName>
        <fullName evidence="2">Redoxin domain protein</fullName>
    </submittedName>
</protein>
<reference evidence="2 3" key="1">
    <citation type="submission" date="2011-07" db="EMBL/GenBank/DDBJ databases">
        <title>The complete genome of chromosome of Emticicia oligotrophica DSM 17448.</title>
        <authorList>
            <consortium name="US DOE Joint Genome Institute (JGI-PGF)"/>
            <person name="Lucas S."/>
            <person name="Han J."/>
            <person name="Lapidus A."/>
            <person name="Bruce D."/>
            <person name="Goodwin L."/>
            <person name="Pitluck S."/>
            <person name="Peters L."/>
            <person name="Kyrpides N."/>
            <person name="Mavromatis K."/>
            <person name="Ivanova N."/>
            <person name="Ovchinnikova G."/>
            <person name="Teshima H."/>
            <person name="Detter J.C."/>
            <person name="Tapia R."/>
            <person name="Han C."/>
            <person name="Land M."/>
            <person name="Hauser L."/>
            <person name="Markowitz V."/>
            <person name="Cheng J.-F."/>
            <person name="Hugenholtz P."/>
            <person name="Woyke T."/>
            <person name="Wu D."/>
            <person name="Tindall B."/>
            <person name="Pomrenke H."/>
            <person name="Brambilla E."/>
            <person name="Klenk H.-P."/>
            <person name="Eisen J.A."/>
        </authorList>
    </citation>
    <scope>NUCLEOTIDE SEQUENCE [LARGE SCALE GENOMIC DNA]</scope>
    <source>
        <strain evidence="2 3">DSM 17448</strain>
    </source>
</reference>
<dbReference type="Gene3D" id="3.40.30.10">
    <property type="entry name" value="Glutaredoxin"/>
    <property type="match status" value="1"/>
</dbReference>
<evidence type="ECO:0000313" key="2">
    <source>
        <dbReference type="EMBL" id="AFK02800.1"/>
    </source>
</evidence>
<sequence length="150" mass="17745">MFTLLTINFCSFAQKNIEIIKFSDVEQLLQKNDGIRVINFWASWCKPCVSEMPVFETLANEYQYNRVSVIFISLDFKRDIETVKKFVAEYQIKSQVYLIDEPDYNSWIDKVSPQWSGAIPATIISNGFKKEFYEQSFDYQSLSDKIRHFF</sequence>
<dbReference type="InterPro" id="IPR036249">
    <property type="entry name" value="Thioredoxin-like_sf"/>
</dbReference>
<proteinExistence type="predicted"/>
<evidence type="ECO:0000313" key="3">
    <source>
        <dbReference type="Proteomes" id="UP000002875"/>
    </source>
</evidence>
<dbReference type="PROSITE" id="PS51352">
    <property type="entry name" value="THIOREDOXIN_2"/>
    <property type="match status" value="1"/>
</dbReference>
<name>A0ABM5N027_EMTOG</name>
<dbReference type="PANTHER" id="PTHR42852">
    <property type="entry name" value="THIOL:DISULFIDE INTERCHANGE PROTEIN DSBE"/>
    <property type="match status" value="1"/>
</dbReference>
<evidence type="ECO:0000259" key="1">
    <source>
        <dbReference type="PROSITE" id="PS51352"/>
    </source>
</evidence>
<gene>
    <name evidence="2" type="ordered locus">Emtol_1655</name>
</gene>
<feature type="domain" description="Thioredoxin" evidence="1">
    <location>
        <begin position="1"/>
        <end position="150"/>
    </location>
</feature>
<dbReference type="InterPro" id="IPR000866">
    <property type="entry name" value="AhpC/TSA"/>
</dbReference>
<dbReference type="CDD" id="cd02966">
    <property type="entry name" value="TlpA_like_family"/>
    <property type="match status" value="1"/>
</dbReference>